<name>A0A368VX97_9ACTN</name>
<dbReference type="OrthoDB" id="958273at2"/>
<protein>
    <submittedName>
        <fullName evidence="9">Tellurite resistance protein TehA-like permease</fullName>
    </submittedName>
</protein>
<evidence type="ECO:0000256" key="3">
    <source>
        <dbReference type="ARBA" id="ARBA00022448"/>
    </source>
</evidence>
<evidence type="ECO:0000256" key="7">
    <source>
        <dbReference type="ARBA" id="ARBA00023136"/>
    </source>
</evidence>
<comment type="similarity">
    <text evidence="2">Belongs to the tellurite-resistance/dicarboxylate transporter (TDT) family.</text>
</comment>
<dbReference type="GO" id="GO:0005886">
    <property type="term" value="C:plasma membrane"/>
    <property type="evidence" value="ECO:0007669"/>
    <property type="project" value="UniProtKB-SubCell"/>
</dbReference>
<sequence length="331" mass="35656">MATGIVSVGLLMQGLRTLSTALLWLAAACYLVLVALNVRRAAVFRHDMRQDLTRSSRGVGFFTFVAGTNVLGTRLAFDGHTTTAAVLLVVGGLAWLVLGYLLPVTVMLHHRGWSAATRADGTWFTWVVAAQSVAVLAAALQGGTGTARQELALLAVFAWSVGVFCYAVVGILVATRLMLDRPSPADLSPPYWVGMGATAITVLAGARILSMADTAVITATRELVTGVSVLFWAFGTWLIPALLAAGWWRHVTHRVPLRYESLWWNIVFPLGMYGVATRTLGDTVHLPLLTMIGTHELWIALTAWAATFTAMLWSLTRAVRRNSASGPGNTR</sequence>
<reference evidence="9 10" key="1">
    <citation type="submission" date="2018-07" db="EMBL/GenBank/DDBJ databases">
        <title>Genomic Encyclopedia of Type Strains, Phase III (KMG-III): the genomes of soil and plant-associated and newly described type strains.</title>
        <authorList>
            <person name="Whitman W."/>
        </authorList>
    </citation>
    <scope>NUCLEOTIDE SEQUENCE [LARGE SCALE GENOMIC DNA]</scope>
    <source>
        <strain evidence="9 10">CECT 8575</strain>
    </source>
</reference>
<keyword evidence="6 8" id="KW-1133">Transmembrane helix</keyword>
<organism evidence="9 10">
    <name type="scientific">Halopolyspora algeriensis</name>
    <dbReference type="NCBI Taxonomy" id="1500506"/>
    <lineage>
        <taxon>Bacteria</taxon>
        <taxon>Bacillati</taxon>
        <taxon>Actinomycetota</taxon>
        <taxon>Actinomycetes</taxon>
        <taxon>Actinomycetes incertae sedis</taxon>
        <taxon>Halopolyspora</taxon>
    </lineage>
</organism>
<dbReference type="InterPro" id="IPR004695">
    <property type="entry name" value="SLAC1/Mae1/Ssu1/TehA"/>
</dbReference>
<evidence type="ECO:0000256" key="1">
    <source>
        <dbReference type="ARBA" id="ARBA00004651"/>
    </source>
</evidence>
<evidence type="ECO:0000256" key="2">
    <source>
        <dbReference type="ARBA" id="ARBA00008566"/>
    </source>
</evidence>
<gene>
    <name evidence="9" type="ORF">DFQ14_102282</name>
</gene>
<feature type="transmembrane region" description="Helical" evidence="8">
    <location>
        <begin position="123"/>
        <end position="140"/>
    </location>
</feature>
<feature type="transmembrane region" description="Helical" evidence="8">
    <location>
        <begin position="229"/>
        <end position="249"/>
    </location>
</feature>
<dbReference type="Proteomes" id="UP000253495">
    <property type="component" value="Unassembled WGS sequence"/>
</dbReference>
<dbReference type="Pfam" id="PF03595">
    <property type="entry name" value="SLAC1"/>
    <property type="match status" value="1"/>
</dbReference>
<proteinExistence type="inferred from homology"/>
<dbReference type="AlphaFoldDB" id="A0A368VX97"/>
<feature type="transmembrane region" description="Helical" evidence="8">
    <location>
        <begin position="20"/>
        <end position="38"/>
    </location>
</feature>
<feature type="transmembrane region" description="Helical" evidence="8">
    <location>
        <begin position="83"/>
        <end position="102"/>
    </location>
</feature>
<dbReference type="InterPro" id="IPR038665">
    <property type="entry name" value="Voltage-dep_anion_channel_sf"/>
</dbReference>
<keyword evidence="4" id="KW-1003">Cell membrane</keyword>
<dbReference type="EMBL" id="QPJC01000002">
    <property type="protein sequence ID" value="RCW45980.1"/>
    <property type="molecule type" value="Genomic_DNA"/>
</dbReference>
<evidence type="ECO:0000313" key="9">
    <source>
        <dbReference type="EMBL" id="RCW45980.1"/>
    </source>
</evidence>
<keyword evidence="7 8" id="KW-0472">Membrane</keyword>
<feature type="transmembrane region" description="Helical" evidence="8">
    <location>
        <begin position="59"/>
        <end position="77"/>
    </location>
</feature>
<dbReference type="PANTHER" id="PTHR31686:SF1">
    <property type="entry name" value="SULFITE EFFLUX PUMP SSU1"/>
    <property type="match status" value="1"/>
</dbReference>
<accession>A0A368VX97</accession>
<comment type="caution">
    <text evidence="9">The sequence shown here is derived from an EMBL/GenBank/DDBJ whole genome shotgun (WGS) entry which is preliminary data.</text>
</comment>
<dbReference type="GO" id="GO:0000319">
    <property type="term" value="F:sulfite transmembrane transporter activity"/>
    <property type="evidence" value="ECO:0007669"/>
    <property type="project" value="TreeGrafter"/>
</dbReference>
<evidence type="ECO:0000256" key="5">
    <source>
        <dbReference type="ARBA" id="ARBA00022692"/>
    </source>
</evidence>
<feature type="transmembrane region" description="Helical" evidence="8">
    <location>
        <begin position="191"/>
        <end position="209"/>
    </location>
</feature>
<feature type="transmembrane region" description="Helical" evidence="8">
    <location>
        <begin position="297"/>
        <end position="315"/>
    </location>
</feature>
<evidence type="ECO:0000256" key="8">
    <source>
        <dbReference type="SAM" id="Phobius"/>
    </source>
</evidence>
<evidence type="ECO:0000313" key="10">
    <source>
        <dbReference type="Proteomes" id="UP000253495"/>
    </source>
</evidence>
<dbReference type="InterPro" id="IPR051629">
    <property type="entry name" value="Sulfite_efflux_TDT"/>
</dbReference>
<comment type="subcellular location">
    <subcellularLocation>
        <location evidence="1">Cell membrane</location>
        <topology evidence="1">Multi-pass membrane protein</topology>
    </subcellularLocation>
</comment>
<evidence type="ECO:0000256" key="4">
    <source>
        <dbReference type="ARBA" id="ARBA00022475"/>
    </source>
</evidence>
<keyword evidence="10" id="KW-1185">Reference proteome</keyword>
<dbReference type="CDD" id="cd09319">
    <property type="entry name" value="TDT_like_1"/>
    <property type="match status" value="1"/>
</dbReference>
<feature type="transmembrane region" description="Helical" evidence="8">
    <location>
        <begin position="152"/>
        <end position="179"/>
    </location>
</feature>
<dbReference type="PANTHER" id="PTHR31686">
    <property type="match status" value="1"/>
</dbReference>
<keyword evidence="5 8" id="KW-0812">Transmembrane</keyword>
<evidence type="ECO:0000256" key="6">
    <source>
        <dbReference type="ARBA" id="ARBA00022989"/>
    </source>
</evidence>
<dbReference type="Gene3D" id="1.50.10.150">
    <property type="entry name" value="Voltage-dependent anion channel"/>
    <property type="match status" value="1"/>
</dbReference>
<keyword evidence="3" id="KW-0813">Transport</keyword>